<evidence type="ECO:0000259" key="6">
    <source>
        <dbReference type="Pfam" id="PF07637"/>
    </source>
</evidence>
<dbReference type="Pfam" id="PF07627">
    <property type="entry name" value="PSCyt3"/>
    <property type="match status" value="1"/>
</dbReference>
<evidence type="ECO:0000259" key="2">
    <source>
        <dbReference type="Pfam" id="PF07626"/>
    </source>
</evidence>
<dbReference type="RefSeq" id="WP_007279195.1">
    <property type="nucleotide sequence ID" value="NZ_ABCK01000012.1"/>
</dbReference>
<feature type="domain" description="DUF1595" evidence="6">
    <location>
        <begin position="463"/>
        <end position="524"/>
    </location>
</feature>
<dbReference type="Pfam" id="PF07631">
    <property type="entry name" value="PSD4"/>
    <property type="match status" value="1"/>
</dbReference>
<dbReference type="AlphaFoldDB" id="A6DMV2"/>
<dbReference type="Pfam" id="PF07624">
    <property type="entry name" value="PSD2"/>
    <property type="match status" value="1"/>
</dbReference>
<dbReference type="Pfam" id="PF07635">
    <property type="entry name" value="PSCyt1"/>
    <property type="match status" value="1"/>
</dbReference>
<evidence type="ECO:0000259" key="4">
    <source>
        <dbReference type="Pfam" id="PF07631"/>
    </source>
</evidence>
<feature type="domain" description="DUF1592" evidence="4">
    <location>
        <begin position="534"/>
        <end position="663"/>
    </location>
</feature>
<dbReference type="InterPro" id="IPR013043">
    <property type="entry name" value="DUF1595"/>
</dbReference>
<dbReference type="STRING" id="313628.LNTAR_07084"/>
<evidence type="ECO:0000259" key="5">
    <source>
        <dbReference type="Pfam" id="PF07635"/>
    </source>
</evidence>
<dbReference type="Pfam" id="PF07637">
    <property type="entry name" value="PSD5"/>
    <property type="match status" value="1"/>
</dbReference>
<evidence type="ECO:0000313" key="8">
    <source>
        <dbReference type="Proteomes" id="UP000004947"/>
    </source>
</evidence>
<dbReference type="InterPro" id="IPR011429">
    <property type="entry name" value="Cyt_c_Planctomycete-type"/>
</dbReference>
<evidence type="ECO:0008006" key="9">
    <source>
        <dbReference type="Google" id="ProtNLM"/>
    </source>
</evidence>
<dbReference type="InterPro" id="IPR013039">
    <property type="entry name" value="DUF1588"/>
</dbReference>
<dbReference type="InterPro" id="IPR011478">
    <property type="entry name" value="DUF1585"/>
</dbReference>
<sequence length="881" mass="99355">MKKFLSYLSLMGALSLQADKAVLPEKNFDFLANYCLNCHGEEKQEGNVNLEDLEFYIQNLKDAETWQKVLHSINAGEMPPEDKKQPKNQEKADFLDDLSKTMVVARKVLSDSGGKITMSRLNRREYQNTIKALTGTTVDVELLPTDESAGRFDTVGSSLFISSDQFKEYLKLGSLAIDEMFARQSNSASKISRVEPEKVYNPQADKVIKNATYRQEQFRKWQVGVDKAAKDPQNKEIVEKILKGKKKVTARTIYSSANLLKGAPNAKDYGFKDAQQASSANPAIDRANLALYKHFASLPQRDSGLYLMKAHGIGRIDIGSRKLQPGKYTLRIRAAALDDAPAERRFIDIGHPQVETGQQKGILSGAPIATRHVNGTMDSPEIIEVPIEIGMNTTKQFAVQEKQHNDNLKAAWGIHIIERKKNGYGIPPAIWVDWLELEGPHKEESPMDWWVEEQSSLTETERAKKILMRFIYKAFRGQKPSKEYFYALVKLFEKNRAAGDAFDVAIREPLSVVLASPGFIYLNEPSVEEGRRKLNDRELAIRLAYFLWSSPPDNELMSLAAKKQLSDPKVLNQQVARMIADPRADKFVSGFLHQWLDMERLDFFQFDTTVYNEFDEATREASRKEVYESFAYLMRHETEGQIANLLNSDYVIINPLMASYYGVEGVTGNEYRKVNLPQGSPRGGLLGMAAINAMGSDGIESSPVERGAWVLRHLLNEPPPPAPANVPQLSDVKGTNLTTRQKLIAHQAEPQCASCHRKIDPIGFGLENFDPIGKWREKEFAIKHGKYKRKSKDGHKIDTSGELHKGPQFANYFELREIIAKREADFAKGFTEHLIEYALGRPFGFTDEDLVNEVLASAKENDYQVSSFIEALVNSAPFKQK</sequence>
<feature type="domain" description="DUF1585" evidence="1">
    <location>
        <begin position="806"/>
        <end position="878"/>
    </location>
</feature>
<keyword evidence="8" id="KW-1185">Reference proteome</keyword>
<protein>
    <recommendedName>
        <fullName evidence="9">Cytochrome c domain-containing protein</fullName>
    </recommendedName>
</protein>
<dbReference type="Pfam" id="PF07626">
    <property type="entry name" value="PSD3"/>
    <property type="match status" value="1"/>
</dbReference>
<evidence type="ECO:0000259" key="3">
    <source>
        <dbReference type="Pfam" id="PF07627"/>
    </source>
</evidence>
<proteinExistence type="predicted"/>
<dbReference type="OrthoDB" id="175242at2"/>
<evidence type="ECO:0000313" key="7">
    <source>
        <dbReference type="EMBL" id="EDM26988.1"/>
    </source>
</evidence>
<evidence type="ECO:0000259" key="1">
    <source>
        <dbReference type="Pfam" id="PF07624"/>
    </source>
</evidence>
<feature type="domain" description="Cytochrome C Planctomycete-type" evidence="5">
    <location>
        <begin position="35"/>
        <end position="82"/>
    </location>
</feature>
<dbReference type="InterPro" id="IPR013042">
    <property type="entry name" value="DUF1592"/>
</dbReference>
<dbReference type="EMBL" id="ABCK01000012">
    <property type="protein sequence ID" value="EDM26988.1"/>
    <property type="molecule type" value="Genomic_DNA"/>
</dbReference>
<dbReference type="eggNOG" id="COG2010">
    <property type="taxonomic scope" value="Bacteria"/>
</dbReference>
<comment type="caution">
    <text evidence="7">The sequence shown here is derived from an EMBL/GenBank/DDBJ whole genome shotgun (WGS) entry which is preliminary data.</text>
</comment>
<reference evidence="7 8" key="1">
    <citation type="journal article" date="2010" name="J. Bacteriol.">
        <title>Genome sequence of Lentisphaera araneosa HTCC2155T, the type species of the order Lentisphaerales in the phylum Lentisphaerae.</title>
        <authorList>
            <person name="Thrash J.C."/>
            <person name="Cho J.C."/>
            <person name="Vergin K.L."/>
            <person name="Morris R.M."/>
            <person name="Giovannoni S.J."/>
        </authorList>
    </citation>
    <scope>NUCLEOTIDE SEQUENCE [LARGE SCALE GENOMIC DNA]</scope>
    <source>
        <strain evidence="7 8">HTCC2155</strain>
    </source>
</reference>
<dbReference type="Proteomes" id="UP000004947">
    <property type="component" value="Unassembled WGS sequence"/>
</dbReference>
<accession>A6DMV2</accession>
<feature type="domain" description="DUF1588" evidence="3">
    <location>
        <begin position="682"/>
        <end position="779"/>
    </location>
</feature>
<dbReference type="InterPro" id="IPR013036">
    <property type="entry name" value="DUF1587"/>
</dbReference>
<organism evidence="7 8">
    <name type="scientific">Lentisphaera araneosa HTCC2155</name>
    <dbReference type="NCBI Taxonomy" id="313628"/>
    <lineage>
        <taxon>Bacteria</taxon>
        <taxon>Pseudomonadati</taxon>
        <taxon>Lentisphaerota</taxon>
        <taxon>Lentisphaeria</taxon>
        <taxon>Lentisphaerales</taxon>
        <taxon>Lentisphaeraceae</taxon>
        <taxon>Lentisphaera</taxon>
    </lineage>
</organism>
<gene>
    <name evidence="7" type="ORF">LNTAR_07084</name>
</gene>
<feature type="domain" description="DUF1587" evidence="2">
    <location>
        <begin position="120"/>
        <end position="181"/>
    </location>
</feature>
<name>A6DMV2_9BACT</name>